<keyword evidence="2" id="KW-0238">DNA-binding</keyword>
<keyword evidence="1" id="KW-0805">Transcription regulation</keyword>
<dbReference type="Gene3D" id="1.10.10.10">
    <property type="entry name" value="Winged helix-like DNA-binding domain superfamily/Winged helix DNA-binding domain"/>
    <property type="match status" value="1"/>
</dbReference>
<evidence type="ECO:0000313" key="6">
    <source>
        <dbReference type="Proteomes" id="UP000653127"/>
    </source>
</evidence>
<dbReference type="InterPro" id="IPR051081">
    <property type="entry name" value="HTH_MetalResp_TranReg"/>
</dbReference>
<evidence type="ECO:0000256" key="1">
    <source>
        <dbReference type="ARBA" id="ARBA00023015"/>
    </source>
</evidence>
<dbReference type="GO" id="GO:0003677">
    <property type="term" value="F:DNA binding"/>
    <property type="evidence" value="ECO:0007669"/>
    <property type="project" value="UniProtKB-KW"/>
</dbReference>
<dbReference type="PANTHER" id="PTHR33154:SF33">
    <property type="entry name" value="TRANSCRIPTIONAL REPRESSOR SDPR"/>
    <property type="match status" value="1"/>
</dbReference>
<dbReference type="InterPro" id="IPR011991">
    <property type="entry name" value="ArsR-like_HTH"/>
</dbReference>
<dbReference type="SUPFAM" id="SSF46785">
    <property type="entry name" value="Winged helix' DNA-binding domain"/>
    <property type="match status" value="1"/>
</dbReference>
<keyword evidence="6" id="KW-1185">Reference proteome</keyword>
<dbReference type="AlphaFoldDB" id="A0A926I3P9"/>
<evidence type="ECO:0000256" key="2">
    <source>
        <dbReference type="ARBA" id="ARBA00023125"/>
    </source>
</evidence>
<dbReference type="GO" id="GO:0003700">
    <property type="term" value="F:DNA-binding transcription factor activity"/>
    <property type="evidence" value="ECO:0007669"/>
    <property type="project" value="InterPro"/>
</dbReference>
<dbReference type="EMBL" id="JACRST010000001">
    <property type="protein sequence ID" value="MBC8545361.1"/>
    <property type="molecule type" value="Genomic_DNA"/>
</dbReference>
<evidence type="ECO:0000256" key="3">
    <source>
        <dbReference type="ARBA" id="ARBA00023163"/>
    </source>
</evidence>
<comment type="caution">
    <text evidence="5">The sequence shown here is derived from an EMBL/GenBank/DDBJ whole genome shotgun (WGS) entry which is preliminary data.</text>
</comment>
<dbReference type="RefSeq" id="WP_249281515.1">
    <property type="nucleotide sequence ID" value="NZ_JACRST010000001.1"/>
</dbReference>
<dbReference type="PROSITE" id="PS50987">
    <property type="entry name" value="HTH_ARSR_2"/>
    <property type="match status" value="1"/>
</dbReference>
<dbReference type="InterPro" id="IPR036388">
    <property type="entry name" value="WH-like_DNA-bd_sf"/>
</dbReference>
<accession>A0A926I3P9</accession>
<sequence length="92" mass="10171">MNDIWRALSDPTRRQILTLLRRENLTAGQIADHFDMTKPSISHHLNVLKQAGLVDAEKQGQRIVYSINTTILQDLMGFLAGLTRPGGDSTGA</sequence>
<evidence type="ECO:0000259" key="4">
    <source>
        <dbReference type="PROSITE" id="PS50987"/>
    </source>
</evidence>
<dbReference type="NCBIfam" id="NF033788">
    <property type="entry name" value="HTH_metalloreg"/>
    <property type="match status" value="1"/>
</dbReference>
<dbReference type="SMART" id="SM00418">
    <property type="entry name" value="HTH_ARSR"/>
    <property type="match status" value="1"/>
</dbReference>
<evidence type="ECO:0000313" key="5">
    <source>
        <dbReference type="EMBL" id="MBC8545361.1"/>
    </source>
</evidence>
<keyword evidence="3" id="KW-0804">Transcription</keyword>
<name>A0A926I3P9_9FIRM</name>
<organism evidence="5 6">
    <name type="scientific">Ligaoa zhengdingensis</name>
    <dbReference type="NCBI Taxonomy" id="2763658"/>
    <lineage>
        <taxon>Bacteria</taxon>
        <taxon>Bacillati</taxon>
        <taxon>Bacillota</taxon>
        <taxon>Clostridia</taxon>
        <taxon>Eubacteriales</taxon>
        <taxon>Oscillospiraceae</taxon>
        <taxon>Ligaoa</taxon>
    </lineage>
</organism>
<dbReference type="PANTHER" id="PTHR33154">
    <property type="entry name" value="TRANSCRIPTIONAL REGULATOR, ARSR FAMILY"/>
    <property type="match status" value="1"/>
</dbReference>
<dbReference type="InterPro" id="IPR036390">
    <property type="entry name" value="WH_DNA-bd_sf"/>
</dbReference>
<dbReference type="InterPro" id="IPR001845">
    <property type="entry name" value="HTH_ArsR_DNA-bd_dom"/>
</dbReference>
<dbReference type="CDD" id="cd00090">
    <property type="entry name" value="HTH_ARSR"/>
    <property type="match status" value="1"/>
</dbReference>
<dbReference type="NCBIfam" id="NF033789">
    <property type="entry name" value="repress_SdpR"/>
    <property type="match status" value="1"/>
</dbReference>
<gene>
    <name evidence="5" type="ORF">H8711_00225</name>
</gene>
<proteinExistence type="predicted"/>
<dbReference type="InterPro" id="IPR047796">
    <property type="entry name" value="SdpR-like_repress"/>
</dbReference>
<protein>
    <submittedName>
        <fullName evidence="5">Winged helix-turn-helix transcriptional regulator</fullName>
    </submittedName>
</protein>
<dbReference type="PRINTS" id="PR00778">
    <property type="entry name" value="HTHARSR"/>
</dbReference>
<feature type="domain" description="HTH arsR-type" evidence="4">
    <location>
        <begin position="1"/>
        <end position="87"/>
    </location>
</feature>
<dbReference type="Pfam" id="PF01022">
    <property type="entry name" value="HTH_5"/>
    <property type="match status" value="1"/>
</dbReference>
<reference evidence="5" key="1">
    <citation type="submission" date="2020-08" db="EMBL/GenBank/DDBJ databases">
        <title>Genome public.</title>
        <authorList>
            <person name="Liu C."/>
            <person name="Sun Q."/>
        </authorList>
    </citation>
    <scope>NUCLEOTIDE SEQUENCE</scope>
    <source>
        <strain evidence="5">NSJ-31</strain>
    </source>
</reference>
<dbReference type="Proteomes" id="UP000653127">
    <property type="component" value="Unassembled WGS sequence"/>
</dbReference>